<dbReference type="Pfam" id="PF08534">
    <property type="entry name" value="Redoxin"/>
    <property type="match status" value="1"/>
</dbReference>
<keyword evidence="3" id="KW-0735">Signal-anchor</keyword>
<keyword evidence="5" id="KW-0676">Redox-active center</keyword>
<gene>
    <name evidence="8" type="ORF">CHF27_008865</name>
</gene>
<keyword evidence="3" id="KW-0812">Transmembrane</keyword>
<dbReference type="GO" id="GO:0016491">
    <property type="term" value="F:oxidoreductase activity"/>
    <property type="evidence" value="ECO:0007669"/>
    <property type="project" value="InterPro"/>
</dbReference>
<protein>
    <submittedName>
        <fullName evidence="8">TlpA family protein disulfide reductase</fullName>
    </submittedName>
</protein>
<keyword evidence="9" id="KW-1185">Reference proteome</keyword>
<proteinExistence type="predicted"/>
<dbReference type="InterPro" id="IPR036249">
    <property type="entry name" value="Thioredoxin-like_sf"/>
</dbReference>
<evidence type="ECO:0000256" key="3">
    <source>
        <dbReference type="ARBA" id="ARBA00022968"/>
    </source>
</evidence>
<evidence type="ECO:0000259" key="7">
    <source>
        <dbReference type="PROSITE" id="PS51352"/>
    </source>
</evidence>
<dbReference type="SUPFAM" id="SSF52833">
    <property type="entry name" value="Thioredoxin-like"/>
    <property type="match status" value="1"/>
</dbReference>
<evidence type="ECO:0000256" key="2">
    <source>
        <dbReference type="ARBA" id="ARBA00022748"/>
    </source>
</evidence>
<dbReference type="Proteomes" id="UP000243494">
    <property type="component" value="Unassembled WGS sequence"/>
</dbReference>
<evidence type="ECO:0000256" key="1">
    <source>
        <dbReference type="ARBA" id="ARBA00004196"/>
    </source>
</evidence>
<dbReference type="InterPro" id="IPR013766">
    <property type="entry name" value="Thioredoxin_domain"/>
</dbReference>
<name>A0A371IS84_9FIRM</name>
<keyword evidence="2" id="KW-0201">Cytochrome c-type biogenesis</keyword>
<evidence type="ECO:0000313" key="9">
    <source>
        <dbReference type="Proteomes" id="UP000243494"/>
    </source>
</evidence>
<dbReference type="PANTHER" id="PTHR42852:SF6">
    <property type="entry name" value="THIOL:DISULFIDE INTERCHANGE PROTEIN DSBE"/>
    <property type="match status" value="1"/>
</dbReference>
<evidence type="ECO:0000256" key="4">
    <source>
        <dbReference type="ARBA" id="ARBA00023157"/>
    </source>
</evidence>
<feature type="domain" description="Thioredoxin" evidence="7">
    <location>
        <begin position="216"/>
        <end position="361"/>
    </location>
</feature>
<dbReference type="PROSITE" id="PS51352">
    <property type="entry name" value="THIOREDOXIN_2"/>
    <property type="match status" value="1"/>
</dbReference>
<dbReference type="GO" id="GO:0017004">
    <property type="term" value="P:cytochrome complex assembly"/>
    <property type="evidence" value="ECO:0007669"/>
    <property type="project" value="UniProtKB-KW"/>
</dbReference>
<evidence type="ECO:0000256" key="5">
    <source>
        <dbReference type="ARBA" id="ARBA00023284"/>
    </source>
</evidence>
<dbReference type="PANTHER" id="PTHR42852">
    <property type="entry name" value="THIOL:DISULFIDE INTERCHANGE PROTEIN DSBE"/>
    <property type="match status" value="1"/>
</dbReference>
<dbReference type="PROSITE" id="PS51257">
    <property type="entry name" value="PROKAR_LIPOPROTEIN"/>
    <property type="match status" value="1"/>
</dbReference>
<comment type="subcellular location">
    <subcellularLocation>
        <location evidence="1">Cell envelope</location>
    </subcellularLocation>
</comment>
<organism evidence="8 9">
    <name type="scientific">Romboutsia maritimum</name>
    <dbReference type="NCBI Taxonomy" id="2020948"/>
    <lineage>
        <taxon>Bacteria</taxon>
        <taxon>Bacillati</taxon>
        <taxon>Bacillota</taxon>
        <taxon>Clostridia</taxon>
        <taxon>Peptostreptococcales</taxon>
        <taxon>Peptostreptococcaceae</taxon>
        <taxon>Romboutsia</taxon>
    </lineage>
</organism>
<evidence type="ECO:0000256" key="6">
    <source>
        <dbReference type="SAM" id="MobiDB-lite"/>
    </source>
</evidence>
<feature type="compositionally biased region" description="Polar residues" evidence="6">
    <location>
        <begin position="31"/>
        <end position="40"/>
    </location>
</feature>
<comment type="caution">
    <text evidence="8">The sequence shown here is derived from an EMBL/GenBank/DDBJ whole genome shotgun (WGS) entry which is preliminary data.</text>
</comment>
<sequence>MRKRFLIAGFLIATLSLSGCTKGKNNEVKNTKSQTQSTSQEKNEDEMALEELGIKLVKPKAWQNIEPIVEDSNKMVFNFMSTDDAKYIGEMSKKIQEKSIQNDGKTDSKEQENLIKEYAQRNKEICAIVKIEKNKAKDFLSNEECSKYKKKDKVGELNNYEYYLLYNEQGDESNLSDNGKKEMKAIYDNMNTFKESIKAFDPVKNPVEKKEEKAKEESLKGTISFKSKTLKGKDIDSSIFKENKLTMINIWGTSCMPCIDEMPELEKLSKEVKSNNVNVIGIVADATDDENKALAKEIVDKKEAKFDNITPDKNLSKWIMENVKGTPTTIFVDKDGKIVGNALVGTASKEEYKAQIEKVLGQL</sequence>
<dbReference type="OrthoDB" id="9809733at2"/>
<dbReference type="RefSeq" id="WP_095406863.1">
    <property type="nucleotide sequence ID" value="NZ_NOJZ02000014.1"/>
</dbReference>
<feature type="region of interest" description="Disordered" evidence="6">
    <location>
        <begin position="23"/>
        <end position="45"/>
    </location>
</feature>
<dbReference type="InterPro" id="IPR013740">
    <property type="entry name" value="Redoxin"/>
</dbReference>
<evidence type="ECO:0000313" key="8">
    <source>
        <dbReference type="EMBL" id="RDY23348.1"/>
    </source>
</evidence>
<keyword evidence="4" id="KW-1015">Disulfide bond</keyword>
<dbReference type="GO" id="GO:0030313">
    <property type="term" value="C:cell envelope"/>
    <property type="evidence" value="ECO:0007669"/>
    <property type="project" value="UniProtKB-SubCell"/>
</dbReference>
<reference evidence="8 9" key="1">
    <citation type="journal article" date="2017" name="Genome Announc.">
        <title>Draft Genome Sequence of Romboutsia maritimum sp. nov. Strain CCRI-22766(T), Isolated from Coastal Estuarine Mud.</title>
        <authorList>
            <person name="Maheux A.F."/>
            <person name="Boudreau D.K."/>
            <person name="Berube E."/>
            <person name="Boissinot M."/>
            <person name="Raymond F."/>
            <person name="Brodeur S."/>
            <person name="Corbeil J."/>
            <person name="Brightwell G."/>
            <person name="Broda D."/>
            <person name="Omar R.F."/>
            <person name="Bergeron M.G."/>
        </authorList>
    </citation>
    <scope>NUCLEOTIDE SEQUENCE [LARGE SCALE GENOMIC DNA]</scope>
    <source>
        <strain evidence="8 9">CCRI-22766</strain>
    </source>
</reference>
<dbReference type="InterPro" id="IPR050553">
    <property type="entry name" value="Thioredoxin_ResA/DsbE_sf"/>
</dbReference>
<dbReference type="AlphaFoldDB" id="A0A371IS84"/>
<dbReference type="CDD" id="cd02966">
    <property type="entry name" value="TlpA_like_family"/>
    <property type="match status" value="1"/>
</dbReference>
<dbReference type="EMBL" id="NOJZ02000014">
    <property type="protein sequence ID" value="RDY23348.1"/>
    <property type="molecule type" value="Genomic_DNA"/>
</dbReference>
<accession>A0A371IS84</accession>
<dbReference type="Gene3D" id="3.40.30.10">
    <property type="entry name" value="Glutaredoxin"/>
    <property type="match status" value="1"/>
</dbReference>